<organism evidence="8">
    <name type="scientific">Magnetococcus massalia (strain MO-1)</name>
    <dbReference type="NCBI Taxonomy" id="451514"/>
    <lineage>
        <taxon>Bacteria</taxon>
        <taxon>Pseudomonadati</taxon>
        <taxon>Pseudomonadota</taxon>
        <taxon>Magnetococcia</taxon>
        <taxon>Magnetococcales</taxon>
        <taxon>Magnetococcaceae</taxon>
        <taxon>Magnetococcus</taxon>
    </lineage>
</organism>
<feature type="domain" description="PAC" evidence="5">
    <location>
        <begin position="340"/>
        <end position="392"/>
    </location>
</feature>
<dbReference type="InterPro" id="IPR029787">
    <property type="entry name" value="Nucleotide_cyclase"/>
</dbReference>
<comment type="catalytic activity">
    <reaction evidence="1">
        <text>3',3'-c-di-GMP + H2O = 5'-phosphoguanylyl(3'-&gt;5')guanosine + H(+)</text>
        <dbReference type="Rhea" id="RHEA:24902"/>
        <dbReference type="ChEBI" id="CHEBI:15377"/>
        <dbReference type="ChEBI" id="CHEBI:15378"/>
        <dbReference type="ChEBI" id="CHEBI:58754"/>
        <dbReference type="ChEBI" id="CHEBI:58805"/>
        <dbReference type="EC" id="3.1.4.52"/>
    </reaction>
    <physiologicalReaction direction="left-to-right" evidence="1">
        <dbReference type="Rhea" id="RHEA:24903"/>
    </physiologicalReaction>
</comment>
<dbReference type="InterPro" id="IPR000700">
    <property type="entry name" value="PAS-assoc_C"/>
</dbReference>
<dbReference type="EMBL" id="LO017727">
    <property type="protein sequence ID" value="CRH05987.1"/>
    <property type="molecule type" value="Genomic_DNA"/>
</dbReference>
<dbReference type="InterPro" id="IPR013656">
    <property type="entry name" value="PAS_4"/>
</dbReference>
<dbReference type="InterPro" id="IPR001633">
    <property type="entry name" value="EAL_dom"/>
</dbReference>
<dbReference type="SMART" id="SM00086">
    <property type="entry name" value="PAC"/>
    <property type="match status" value="2"/>
</dbReference>
<evidence type="ECO:0000313" key="8">
    <source>
        <dbReference type="EMBL" id="CRH05987.1"/>
    </source>
</evidence>
<dbReference type="Gene3D" id="3.30.70.270">
    <property type="match status" value="1"/>
</dbReference>
<dbReference type="PROSITE" id="PS50883">
    <property type="entry name" value="EAL"/>
    <property type="match status" value="1"/>
</dbReference>
<dbReference type="Pfam" id="PF00563">
    <property type="entry name" value="EAL"/>
    <property type="match status" value="1"/>
</dbReference>
<feature type="domain" description="Response regulatory" evidence="3">
    <location>
        <begin position="11"/>
        <end position="127"/>
    </location>
</feature>
<feature type="domain" description="PAS" evidence="4">
    <location>
        <begin position="267"/>
        <end position="312"/>
    </location>
</feature>
<dbReference type="PROSITE" id="PS50887">
    <property type="entry name" value="GGDEF"/>
    <property type="match status" value="1"/>
</dbReference>
<dbReference type="EC" id="2.7.7.65" evidence="8"/>
<accession>A0A1S7LIR9</accession>
<dbReference type="PROSITE" id="PS50110">
    <property type="entry name" value="RESPONSE_REGULATORY"/>
    <property type="match status" value="1"/>
</dbReference>
<dbReference type="InterPro" id="IPR052155">
    <property type="entry name" value="Biofilm_reg_signaling"/>
</dbReference>
<keyword evidence="8" id="KW-0548">Nucleotidyltransferase</keyword>
<dbReference type="SMART" id="SM00091">
    <property type="entry name" value="PAS"/>
    <property type="match status" value="2"/>
</dbReference>
<dbReference type="SUPFAM" id="SSF55785">
    <property type="entry name" value="PYP-like sensor domain (PAS domain)"/>
    <property type="match status" value="2"/>
</dbReference>
<feature type="modified residue" description="4-aspartylphosphate" evidence="2">
    <location>
        <position position="60"/>
    </location>
</feature>
<dbReference type="Pfam" id="PF13426">
    <property type="entry name" value="PAS_9"/>
    <property type="match status" value="1"/>
</dbReference>
<dbReference type="Pfam" id="PF00990">
    <property type="entry name" value="GGDEF"/>
    <property type="match status" value="1"/>
</dbReference>
<dbReference type="FunFam" id="3.30.70.270:FF:000001">
    <property type="entry name" value="Diguanylate cyclase domain protein"/>
    <property type="match status" value="1"/>
</dbReference>
<dbReference type="InterPro" id="IPR011006">
    <property type="entry name" value="CheY-like_superfamily"/>
</dbReference>
<dbReference type="SMART" id="SM00267">
    <property type="entry name" value="GGDEF"/>
    <property type="match status" value="1"/>
</dbReference>
<feature type="domain" description="EAL" evidence="6">
    <location>
        <begin position="566"/>
        <end position="820"/>
    </location>
</feature>
<dbReference type="NCBIfam" id="TIGR00254">
    <property type="entry name" value="GGDEF"/>
    <property type="match status" value="1"/>
</dbReference>
<dbReference type="InterPro" id="IPR035965">
    <property type="entry name" value="PAS-like_dom_sf"/>
</dbReference>
<keyword evidence="8" id="KW-0378">Hydrolase</keyword>
<evidence type="ECO:0000259" key="7">
    <source>
        <dbReference type="PROSITE" id="PS50887"/>
    </source>
</evidence>
<keyword evidence="8" id="KW-0808">Transferase</keyword>
<evidence type="ECO:0000259" key="5">
    <source>
        <dbReference type="PROSITE" id="PS50113"/>
    </source>
</evidence>
<dbReference type="GO" id="GO:0000160">
    <property type="term" value="P:phosphorelay signal transduction system"/>
    <property type="evidence" value="ECO:0007669"/>
    <property type="project" value="InterPro"/>
</dbReference>
<dbReference type="Gene3D" id="3.30.450.20">
    <property type="entry name" value="PAS domain"/>
    <property type="match status" value="2"/>
</dbReference>
<dbReference type="Pfam" id="PF08448">
    <property type="entry name" value="PAS_4"/>
    <property type="match status" value="1"/>
</dbReference>
<dbReference type="SUPFAM" id="SSF52172">
    <property type="entry name" value="CheY-like"/>
    <property type="match status" value="1"/>
</dbReference>
<dbReference type="CDD" id="cd01948">
    <property type="entry name" value="EAL"/>
    <property type="match status" value="1"/>
</dbReference>
<dbReference type="EC" id="3.1.4.52" evidence="8"/>
<dbReference type="SMART" id="SM00052">
    <property type="entry name" value="EAL"/>
    <property type="match status" value="1"/>
</dbReference>
<dbReference type="Gene3D" id="3.40.50.2300">
    <property type="match status" value="1"/>
</dbReference>
<sequence length="827" mass="93094">MNQAMQSYTPRLLIVDDAFAERLPMRAVLEQEGFDIDEAESGQEALEMFNKGRYDGIILDVVMPTMNGFETCSEIRKLASGRLIPVLMVTGLDDHASITEAYNAGATDFLTKPVNWDLVGHRVRYLLRSSRLAQDLDLSQQELVEKQELLDAFINNSPAAISIKGLDRKYKMANPEFIRHCVYKDKNVFGSTDHDLFHKGFSNQVTEHDDLVLKEKTPKRFEEHCLEEECNKVHFSVRFPILNAQGEATGVGCISTDITESKKTQESLLLARRVIESTNESIMITDPNGVILDVNSAFEEMTGFGREEVIGNKPSLLKSGRHAVDFYKEMWETLLLTGQWEGEVWDRRKSGDVFPKRLAISAVKNSEGMTQYYVGISTDITTQKATEEKLQQLAFYDPLTNLPNRTLFRDRLTHEIDQAARRKDQFAVLFIDLDRFKHVNDSLGHDVGDELLIQVSKRIESCLRRSDTVARLGGDEFTVILSSESNPHVYAQIAEKIISELRQPFHIRERQLYIGASIGIVSYPAEGLTYEQLTKNADTAMYRAKAAGGSSYRFFSPEMDKENMTRLSLEEELHMAMERDELALHYQPKVDLGSNSVVGVEALIRWHHPSKGMVSPVQFIPLAEENGLIIPIGQWVLETACQQARSWLDQGIDSVRVAVNLSGRQFQNPDLLDDIQVTLDRFNLPRGSIELEITESVAMDDVEKTVAIVERMRTMGLHISVDDFGTGYSSLSYLKKLPLDCLKVDQSFVRDLMSDSDDAAIVDSIISLARSMNLSVVAEGVETSDQLSFLKEKDCDEVQGYFFSKPLPAEAMTQLILNPVQALQAAG</sequence>
<dbReference type="GO" id="GO:0071111">
    <property type="term" value="F:cyclic-guanylate-specific phosphodiesterase activity"/>
    <property type="evidence" value="ECO:0007669"/>
    <property type="project" value="UniProtKB-EC"/>
</dbReference>
<dbReference type="SUPFAM" id="SSF55073">
    <property type="entry name" value="Nucleotide cyclase"/>
    <property type="match status" value="1"/>
</dbReference>
<dbReference type="InterPro" id="IPR001789">
    <property type="entry name" value="Sig_transdc_resp-reg_receiver"/>
</dbReference>
<dbReference type="CDD" id="cd00130">
    <property type="entry name" value="PAS"/>
    <property type="match status" value="1"/>
</dbReference>
<dbReference type="NCBIfam" id="TIGR00229">
    <property type="entry name" value="sensory_box"/>
    <property type="match status" value="2"/>
</dbReference>
<dbReference type="GO" id="GO:0071732">
    <property type="term" value="P:cellular response to nitric oxide"/>
    <property type="evidence" value="ECO:0007669"/>
    <property type="project" value="UniProtKB-ARBA"/>
</dbReference>
<dbReference type="GO" id="GO:0052621">
    <property type="term" value="F:diguanylate cyclase activity"/>
    <property type="evidence" value="ECO:0007669"/>
    <property type="project" value="UniProtKB-EC"/>
</dbReference>
<dbReference type="PROSITE" id="PS50112">
    <property type="entry name" value="PAS"/>
    <property type="match status" value="1"/>
</dbReference>
<dbReference type="InterPro" id="IPR043128">
    <property type="entry name" value="Rev_trsase/Diguanyl_cyclase"/>
</dbReference>
<proteinExistence type="predicted"/>
<feature type="domain" description="GGDEF" evidence="7">
    <location>
        <begin position="424"/>
        <end position="557"/>
    </location>
</feature>
<dbReference type="SUPFAM" id="SSF141868">
    <property type="entry name" value="EAL domain-like"/>
    <property type="match status" value="1"/>
</dbReference>
<reference evidence="8" key="1">
    <citation type="submission" date="2015-04" db="EMBL/GenBank/DDBJ databases">
        <authorList>
            <person name="Syromyatnikov M.Y."/>
            <person name="Popov V.N."/>
        </authorList>
    </citation>
    <scope>NUCLEOTIDE SEQUENCE</scope>
    <source>
        <strain evidence="8">MO-1</strain>
    </source>
</reference>
<evidence type="ECO:0000256" key="2">
    <source>
        <dbReference type="PROSITE-ProRule" id="PRU00169"/>
    </source>
</evidence>
<evidence type="ECO:0000259" key="6">
    <source>
        <dbReference type="PROSITE" id="PS50883"/>
    </source>
</evidence>
<dbReference type="PROSITE" id="PS50113">
    <property type="entry name" value="PAC"/>
    <property type="match status" value="1"/>
</dbReference>
<dbReference type="PANTHER" id="PTHR44757:SF2">
    <property type="entry name" value="BIOFILM ARCHITECTURE MAINTENANCE PROTEIN MBAA"/>
    <property type="match status" value="1"/>
</dbReference>
<dbReference type="Pfam" id="PF00072">
    <property type="entry name" value="Response_reg"/>
    <property type="match status" value="1"/>
</dbReference>
<dbReference type="InterPro" id="IPR000014">
    <property type="entry name" value="PAS"/>
</dbReference>
<dbReference type="FunFam" id="3.20.20.450:FF:000001">
    <property type="entry name" value="Cyclic di-GMP phosphodiesterase yahA"/>
    <property type="match status" value="1"/>
</dbReference>
<keyword evidence="2" id="KW-0597">Phosphoprotein</keyword>
<dbReference type="Gene3D" id="3.20.20.450">
    <property type="entry name" value="EAL domain"/>
    <property type="match status" value="1"/>
</dbReference>
<dbReference type="AlphaFoldDB" id="A0A1S7LIR9"/>
<dbReference type="SMART" id="SM00448">
    <property type="entry name" value="REC"/>
    <property type="match status" value="1"/>
</dbReference>
<evidence type="ECO:0000259" key="3">
    <source>
        <dbReference type="PROSITE" id="PS50110"/>
    </source>
</evidence>
<dbReference type="InterPro" id="IPR035919">
    <property type="entry name" value="EAL_sf"/>
</dbReference>
<evidence type="ECO:0000256" key="1">
    <source>
        <dbReference type="ARBA" id="ARBA00051114"/>
    </source>
</evidence>
<name>A0A1S7LIR9_MAGMO</name>
<protein>
    <submittedName>
        <fullName evidence="8">Putative Response regulator receiver modulated diguanylate cyclase/phosphodiesterase with PAS/PAC sensor(S)</fullName>
        <ecNumber evidence="8">2.7.7.65</ecNumber>
        <ecNumber evidence="8">3.1.4.52</ecNumber>
    </submittedName>
</protein>
<dbReference type="CDD" id="cd01949">
    <property type="entry name" value="GGDEF"/>
    <property type="match status" value="1"/>
</dbReference>
<evidence type="ECO:0000259" key="4">
    <source>
        <dbReference type="PROSITE" id="PS50112"/>
    </source>
</evidence>
<dbReference type="InterPro" id="IPR001610">
    <property type="entry name" value="PAC"/>
</dbReference>
<dbReference type="InterPro" id="IPR000160">
    <property type="entry name" value="GGDEF_dom"/>
</dbReference>
<dbReference type="PANTHER" id="PTHR44757">
    <property type="entry name" value="DIGUANYLATE CYCLASE DGCP"/>
    <property type="match status" value="1"/>
</dbReference>
<gene>
    <name evidence="8" type="ORF">MAGMO_1810</name>
</gene>